<dbReference type="STRING" id="1387353.BSF38_05320"/>
<dbReference type="GO" id="GO:0020037">
    <property type="term" value="F:heme binding"/>
    <property type="evidence" value="ECO:0007669"/>
    <property type="project" value="InterPro"/>
</dbReference>
<dbReference type="SUPFAM" id="SSF46626">
    <property type="entry name" value="Cytochrome c"/>
    <property type="match status" value="1"/>
</dbReference>
<dbReference type="KEGG" id="pbor:BSF38_05320"/>
<keyword evidence="8" id="KW-1185">Reference proteome</keyword>
<dbReference type="PANTHER" id="PTHR35889:SF3">
    <property type="entry name" value="F-BOX DOMAIN-CONTAINING PROTEIN"/>
    <property type="match status" value="1"/>
</dbReference>
<evidence type="ECO:0008006" key="9">
    <source>
        <dbReference type="Google" id="ProtNLM"/>
    </source>
</evidence>
<evidence type="ECO:0000313" key="8">
    <source>
        <dbReference type="Proteomes" id="UP000186309"/>
    </source>
</evidence>
<feature type="coiled-coil region" evidence="1">
    <location>
        <begin position="462"/>
        <end position="526"/>
    </location>
</feature>
<feature type="chain" id="PRO_5012843737" description="Cytochrome c domain-containing protein" evidence="3">
    <location>
        <begin position="39"/>
        <end position="921"/>
    </location>
</feature>
<dbReference type="Pfam" id="PF07635">
    <property type="entry name" value="PSCyt1"/>
    <property type="match status" value="1"/>
</dbReference>
<dbReference type="Proteomes" id="UP000186309">
    <property type="component" value="Chromosome"/>
</dbReference>
<organism evidence="7 8">
    <name type="scientific">Paludisphaera borealis</name>
    <dbReference type="NCBI Taxonomy" id="1387353"/>
    <lineage>
        <taxon>Bacteria</taxon>
        <taxon>Pseudomonadati</taxon>
        <taxon>Planctomycetota</taxon>
        <taxon>Planctomycetia</taxon>
        <taxon>Isosphaerales</taxon>
        <taxon>Isosphaeraceae</taxon>
        <taxon>Paludisphaera</taxon>
    </lineage>
</organism>
<dbReference type="Pfam" id="PF07583">
    <property type="entry name" value="PSCyt2"/>
    <property type="match status" value="1"/>
</dbReference>
<keyword evidence="1" id="KW-0175">Coiled coil</keyword>
<evidence type="ECO:0000313" key="7">
    <source>
        <dbReference type="EMBL" id="APW63744.1"/>
    </source>
</evidence>
<keyword evidence="3" id="KW-0732">Signal</keyword>
<evidence type="ECO:0000256" key="3">
    <source>
        <dbReference type="SAM" id="SignalP"/>
    </source>
</evidence>
<dbReference type="InterPro" id="IPR011444">
    <property type="entry name" value="DUF1549"/>
</dbReference>
<dbReference type="GO" id="GO:0009055">
    <property type="term" value="F:electron transfer activity"/>
    <property type="evidence" value="ECO:0007669"/>
    <property type="project" value="InterPro"/>
</dbReference>
<dbReference type="Pfam" id="PF07587">
    <property type="entry name" value="PSD1"/>
    <property type="match status" value="1"/>
</dbReference>
<dbReference type="PANTHER" id="PTHR35889">
    <property type="entry name" value="CYCLOINULO-OLIGOSACCHARIDE FRUCTANOTRANSFERASE-RELATED"/>
    <property type="match status" value="1"/>
</dbReference>
<dbReference type="AlphaFoldDB" id="A0A1U7CXR9"/>
<dbReference type="InterPro" id="IPR022655">
    <property type="entry name" value="DUF1553"/>
</dbReference>
<dbReference type="RefSeq" id="WP_237170623.1">
    <property type="nucleotide sequence ID" value="NZ_CP019082.1"/>
</dbReference>
<evidence type="ECO:0000256" key="2">
    <source>
        <dbReference type="SAM" id="MobiDB-lite"/>
    </source>
</evidence>
<proteinExistence type="predicted"/>
<sequence>MTSPARSMSVRFGTTSRRVLACLGLGAALAVSGPTAGAGDAKPVDYLRDVKPLLDKRCFVCHGALKQKSGLRLDTAKAMLEGGDGGPVVEPGKSGESLIVEAVTRDESRMPPEGEASALSKDEVAMLRAWIDQGAKAPADEKPQTDPRKHWSFRAPERPAAPAVSADRAGWVRNPIDAFLAVEHQRHGLTPSPRAEPAVLIRRLYLDLIGLLPRPEEVRKFESDPSDQAYEAIVDRLLASPQYGERWGRHWMDVWRYSDWDGFGAEVRESQPHIWRWRDWIVESLNADRGYDKMIVAMLAADEDAPGDADAVRATGYLVRNWYLFNRDTWLDATVEHTSKAFLGITLNCAKCHDHKYDPIAQTDYYGFRAFFEPHKVRTDAAPGEPDATKSGLVRVYDADLATPTFLYTRGDSAKPVKDHPIDPKLPKVLQTQVALAAPQPIAVPRFEFYRGLDPAVRKTKVDAAQAELEARHDEAKKADQTLAAATNPTAAARAKAGVEAARKGIEAAKANLASLTERINADDAAFSEPPAPDATARAQSAAKTERRADLHTAEWNLAKADLALADADTAVVDAKTPGLDERKKAAAATKAQRDKARLDLKTKEQAVRQEAKAYSPLAPQYPRTTSGKRLALARWLTHRDNPLTARVSINHIWMRHFGTPLVASVFDFGVNGSAPSHPALLDWLARELVDSGWSMKPIHRLMVTSSAYRMRSSTGGPGDPNLAADPGNRQYWRMNARRMEAETVRDNLLWLTGGLDLALGGPDLDPETAMTVPRRSLYFRHSKEKRVPFLRMFDSSNVTSCYRRTESVVPQQALALANSPLSLAQARRLAATLETTPVNDAAFIATSFERVLGRKPRPQEQEACTAFLRSQAERLGEPAKLSAFPPSPAAAVAPAADKARRAREDLVHVLFNHNDFVMIY</sequence>
<evidence type="ECO:0000259" key="4">
    <source>
        <dbReference type="Pfam" id="PF07583"/>
    </source>
</evidence>
<dbReference type="EMBL" id="CP019082">
    <property type="protein sequence ID" value="APW63744.1"/>
    <property type="molecule type" value="Genomic_DNA"/>
</dbReference>
<evidence type="ECO:0000259" key="6">
    <source>
        <dbReference type="Pfam" id="PF07635"/>
    </source>
</evidence>
<gene>
    <name evidence="7" type="ORF">BSF38_05320</name>
</gene>
<name>A0A1U7CXR9_9BACT</name>
<dbReference type="InterPro" id="IPR011429">
    <property type="entry name" value="Cyt_c_Planctomycete-type"/>
</dbReference>
<protein>
    <recommendedName>
        <fullName evidence="9">Cytochrome c domain-containing protein</fullName>
    </recommendedName>
</protein>
<evidence type="ECO:0000256" key="1">
    <source>
        <dbReference type="SAM" id="Coils"/>
    </source>
</evidence>
<feature type="domain" description="DUF1553" evidence="5">
    <location>
        <begin position="629"/>
        <end position="869"/>
    </location>
</feature>
<dbReference type="InterPro" id="IPR036909">
    <property type="entry name" value="Cyt_c-like_dom_sf"/>
</dbReference>
<accession>A0A1U7CXR9</accession>
<feature type="domain" description="DUF1549" evidence="4">
    <location>
        <begin position="175"/>
        <end position="375"/>
    </location>
</feature>
<feature type="region of interest" description="Disordered" evidence="2">
    <location>
        <begin position="134"/>
        <end position="159"/>
    </location>
</feature>
<feature type="compositionally biased region" description="Basic and acidic residues" evidence="2">
    <location>
        <begin position="138"/>
        <end position="149"/>
    </location>
</feature>
<evidence type="ECO:0000259" key="5">
    <source>
        <dbReference type="Pfam" id="PF07587"/>
    </source>
</evidence>
<feature type="signal peptide" evidence="3">
    <location>
        <begin position="1"/>
        <end position="38"/>
    </location>
</feature>
<feature type="domain" description="Cytochrome C Planctomycete-type" evidence="6">
    <location>
        <begin position="58"/>
        <end position="114"/>
    </location>
</feature>
<reference evidence="8" key="1">
    <citation type="submission" date="2016-12" db="EMBL/GenBank/DDBJ databases">
        <title>Comparative genomics of four Isosphaeraceae planctomycetes: a common pool of plasmids and glycoside hydrolase genes.</title>
        <authorList>
            <person name="Ivanova A."/>
        </authorList>
    </citation>
    <scope>NUCLEOTIDE SEQUENCE [LARGE SCALE GENOMIC DNA]</scope>
    <source>
        <strain evidence="8">PX4</strain>
    </source>
</reference>